<reference evidence="2 5" key="3">
    <citation type="submission" date="2019-12" db="EMBL/GenBank/DDBJ databases">
        <title>Draft Genome Sequences of Six Type Strains of the Genus Massilia.</title>
        <authorList>
            <person name="Miess H."/>
            <person name="Frediansyah A."/>
            <person name="Goeker M."/>
            <person name="Gross H."/>
        </authorList>
    </citation>
    <scope>NUCLEOTIDE SEQUENCE [LARGE SCALE GENOMIC DNA]</scope>
    <source>
        <strain evidence="2 5">DSM 26639</strain>
    </source>
</reference>
<dbReference type="Proteomes" id="UP000437862">
    <property type="component" value="Chromosome"/>
</dbReference>
<keyword evidence="1" id="KW-0812">Transmembrane</keyword>
<dbReference type="RefSeq" id="WP_145877614.1">
    <property type="nucleotide sequence ID" value="NZ_CP046904.1"/>
</dbReference>
<dbReference type="EMBL" id="VLKW01000007">
    <property type="protein sequence ID" value="TWI45268.1"/>
    <property type="molecule type" value="Genomic_DNA"/>
</dbReference>
<keyword evidence="5" id="KW-1185">Reference proteome</keyword>
<organism evidence="3 4">
    <name type="scientific">Pseudoduganella flava</name>
    <dbReference type="NCBI Taxonomy" id="871742"/>
    <lineage>
        <taxon>Bacteria</taxon>
        <taxon>Pseudomonadati</taxon>
        <taxon>Pseudomonadota</taxon>
        <taxon>Betaproteobacteria</taxon>
        <taxon>Burkholderiales</taxon>
        <taxon>Oxalobacteraceae</taxon>
        <taxon>Telluria group</taxon>
        <taxon>Pseudoduganella</taxon>
    </lineage>
</organism>
<evidence type="ECO:0000313" key="5">
    <source>
        <dbReference type="Proteomes" id="UP000437862"/>
    </source>
</evidence>
<evidence type="ECO:0000313" key="3">
    <source>
        <dbReference type="EMBL" id="TWI45268.1"/>
    </source>
</evidence>
<dbReference type="AlphaFoldDB" id="A0A562PLK7"/>
<protein>
    <submittedName>
        <fullName evidence="2">DUF805 domain-containing protein</fullName>
    </submittedName>
    <submittedName>
        <fullName evidence="3">Uncharacterized membrane protein YhaH (DUF805 family)</fullName>
    </submittedName>
</protein>
<evidence type="ECO:0000313" key="2">
    <source>
        <dbReference type="EMBL" id="QGZ41036.1"/>
    </source>
</evidence>
<name>A0A562PLK7_9BURK</name>
<dbReference type="Proteomes" id="UP000315112">
    <property type="component" value="Unassembled WGS sequence"/>
</dbReference>
<keyword evidence="1" id="KW-1133">Transmembrane helix</keyword>
<dbReference type="Pfam" id="PF05656">
    <property type="entry name" value="DUF805"/>
    <property type="match status" value="1"/>
</dbReference>
<feature type="transmembrane region" description="Helical" evidence="1">
    <location>
        <begin position="33"/>
        <end position="56"/>
    </location>
</feature>
<feature type="transmembrane region" description="Helical" evidence="1">
    <location>
        <begin position="62"/>
        <end position="82"/>
    </location>
</feature>
<feature type="transmembrane region" description="Helical" evidence="1">
    <location>
        <begin position="94"/>
        <end position="113"/>
    </location>
</feature>
<accession>A0A562PLK7</accession>
<gene>
    <name evidence="2" type="ORF">GO485_19495</name>
    <name evidence="3" type="ORF">IP92_03644</name>
</gene>
<reference evidence="3 4" key="1">
    <citation type="journal article" date="2015" name="Stand. Genomic Sci.">
        <title>Genomic Encyclopedia of Bacterial and Archaeal Type Strains, Phase III: the genomes of soil and plant-associated and newly described type strains.</title>
        <authorList>
            <person name="Whitman W.B."/>
            <person name="Woyke T."/>
            <person name="Klenk H.P."/>
            <person name="Zhou Y."/>
            <person name="Lilburn T.G."/>
            <person name="Beck B.J."/>
            <person name="De Vos P."/>
            <person name="Vandamme P."/>
            <person name="Eisen J.A."/>
            <person name="Garrity G."/>
            <person name="Hugenholtz P."/>
            <person name="Kyrpides N.C."/>
        </authorList>
    </citation>
    <scope>NUCLEOTIDE SEQUENCE [LARGE SCALE GENOMIC DNA]</scope>
    <source>
        <strain evidence="3 4">CGMCC 1.10685</strain>
    </source>
</reference>
<dbReference type="GO" id="GO:0005886">
    <property type="term" value="C:plasma membrane"/>
    <property type="evidence" value="ECO:0007669"/>
    <property type="project" value="TreeGrafter"/>
</dbReference>
<dbReference type="PANTHER" id="PTHR34980">
    <property type="entry name" value="INNER MEMBRANE PROTEIN-RELATED-RELATED"/>
    <property type="match status" value="1"/>
</dbReference>
<dbReference type="PANTHER" id="PTHR34980:SF3">
    <property type="entry name" value="BLR8105 PROTEIN"/>
    <property type="match status" value="1"/>
</dbReference>
<reference evidence="3" key="2">
    <citation type="submission" date="2019-07" db="EMBL/GenBank/DDBJ databases">
        <authorList>
            <person name="Whitman W."/>
            <person name="Huntemann M."/>
            <person name="Clum A."/>
            <person name="Pillay M."/>
            <person name="Palaniappan K."/>
            <person name="Varghese N."/>
            <person name="Mikhailova N."/>
            <person name="Stamatis D."/>
            <person name="Reddy T."/>
            <person name="Daum C."/>
            <person name="Shapiro N."/>
            <person name="Ivanova N."/>
            <person name="Kyrpides N."/>
            <person name="Woyke T."/>
        </authorList>
    </citation>
    <scope>NUCLEOTIDE SEQUENCE</scope>
    <source>
        <strain evidence="3">CGMCC 1.10685</strain>
    </source>
</reference>
<feature type="transmembrane region" description="Helical" evidence="1">
    <location>
        <begin position="133"/>
        <end position="155"/>
    </location>
</feature>
<dbReference type="OrthoDB" id="9812349at2"/>
<evidence type="ECO:0000313" key="4">
    <source>
        <dbReference type="Proteomes" id="UP000315112"/>
    </source>
</evidence>
<proteinExistence type="predicted"/>
<evidence type="ECO:0000256" key="1">
    <source>
        <dbReference type="SAM" id="Phobius"/>
    </source>
</evidence>
<sequence>MTDFASTPDTPVTPDTYTPRMFAWRGRIGRLRYLAYVLGLGLLTTVPPMFLVALLAKPESSAYIAVQVLVSVASVVVSVLLGRRRLNDMGHAGWQAFGMIIPLVNVVVFLWIACARGDAGPNRHGPAPGPNTPGIVAAALLFVALLVIGVVAAFVSGPHPGYQNRNAPSGQVL</sequence>
<keyword evidence="1" id="KW-0472">Membrane</keyword>
<dbReference type="EMBL" id="CP046904">
    <property type="protein sequence ID" value="QGZ41036.1"/>
    <property type="molecule type" value="Genomic_DNA"/>
</dbReference>
<dbReference type="InterPro" id="IPR008523">
    <property type="entry name" value="DUF805"/>
</dbReference>